<protein>
    <recommendedName>
        <fullName evidence="3">F-box domain-containing protein</fullName>
    </recommendedName>
</protein>
<dbReference type="Gene3D" id="3.80.10.10">
    <property type="entry name" value="Ribonuclease Inhibitor"/>
    <property type="match status" value="1"/>
</dbReference>
<evidence type="ECO:0008006" key="3">
    <source>
        <dbReference type="Google" id="ProtNLM"/>
    </source>
</evidence>
<sequence length="428" mass="49540">MDAGWAQERALRPSALETVEDLDMLTKLRSKGDIVDLPTFISLKGSPRMRARFSRYFDRITSIHIDAATDAYQGSVAIVEDVKREFPILRWRELYIRTRNLHELDEALLLCRRQIGQPDIALHLRTLSLQCRRAWSSDESLTSIKRIQDLAPQLRKLSLFDVPLLWEGLYVWDIEELELSAVRQKDMFPLPTLKTWHDILMASPSLRKLSLQHSTQRSQDIETMHLRDFNMTHDAPWGSRRSSHTQAVDHPRLRMLRCVKVEQDVILGIMNLVERADLECLILAHTSVQSNSLLNPGCDPLWILGPFVWRRWPSLRMLSLRGITLTSETMLQLFAHLPDLEALDICEYNRHHSLRSEKEALLPKLAILRALPRTIDDIQRLTGRSFQATELTRLRELDLPQHALLIAYSDHLTWGGESKWYWSGSQGA</sequence>
<evidence type="ECO:0000313" key="2">
    <source>
        <dbReference type="Proteomes" id="UP000076842"/>
    </source>
</evidence>
<accession>A0A165ER79</accession>
<gene>
    <name evidence="1" type="ORF">CALCODRAFT_354836</name>
</gene>
<proteinExistence type="predicted"/>
<dbReference type="InParanoid" id="A0A165ER79"/>
<evidence type="ECO:0000313" key="1">
    <source>
        <dbReference type="EMBL" id="KZT55374.1"/>
    </source>
</evidence>
<keyword evidence="2" id="KW-1185">Reference proteome</keyword>
<dbReference type="SUPFAM" id="SSF52047">
    <property type="entry name" value="RNI-like"/>
    <property type="match status" value="1"/>
</dbReference>
<dbReference type="Proteomes" id="UP000076842">
    <property type="component" value="Unassembled WGS sequence"/>
</dbReference>
<reference evidence="1 2" key="1">
    <citation type="journal article" date="2016" name="Mol. Biol. Evol.">
        <title>Comparative Genomics of Early-Diverging Mushroom-Forming Fungi Provides Insights into the Origins of Lignocellulose Decay Capabilities.</title>
        <authorList>
            <person name="Nagy L.G."/>
            <person name="Riley R."/>
            <person name="Tritt A."/>
            <person name="Adam C."/>
            <person name="Daum C."/>
            <person name="Floudas D."/>
            <person name="Sun H."/>
            <person name="Yadav J.S."/>
            <person name="Pangilinan J."/>
            <person name="Larsson K.H."/>
            <person name="Matsuura K."/>
            <person name="Barry K."/>
            <person name="Labutti K."/>
            <person name="Kuo R."/>
            <person name="Ohm R.A."/>
            <person name="Bhattacharya S.S."/>
            <person name="Shirouzu T."/>
            <person name="Yoshinaga Y."/>
            <person name="Martin F.M."/>
            <person name="Grigoriev I.V."/>
            <person name="Hibbett D.S."/>
        </authorList>
    </citation>
    <scope>NUCLEOTIDE SEQUENCE [LARGE SCALE GENOMIC DNA]</scope>
    <source>
        <strain evidence="1 2">HHB12733</strain>
    </source>
</reference>
<organism evidence="1 2">
    <name type="scientific">Calocera cornea HHB12733</name>
    <dbReference type="NCBI Taxonomy" id="1353952"/>
    <lineage>
        <taxon>Eukaryota</taxon>
        <taxon>Fungi</taxon>
        <taxon>Dikarya</taxon>
        <taxon>Basidiomycota</taxon>
        <taxon>Agaricomycotina</taxon>
        <taxon>Dacrymycetes</taxon>
        <taxon>Dacrymycetales</taxon>
        <taxon>Dacrymycetaceae</taxon>
        <taxon>Calocera</taxon>
    </lineage>
</organism>
<dbReference type="AlphaFoldDB" id="A0A165ER79"/>
<name>A0A165ER79_9BASI</name>
<dbReference type="EMBL" id="KV423996">
    <property type="protein sequence ID" value="KZT55374.1"/>
    <property type="molecule type" value="Genomic_DNA"/>
</dbReference>
<dbReference type="InterPro" id="IPR032675">
    <property type="entry name" value="LRR_dom_sf"/>
</dbReference>